<dbReference type="Gene3D" id="3.40.50.150">
    <property type="entry name" value="Vaccinia Virus protein VP39"/>
    <property type="match status" value="1"/>
</dbReference>
<protein>
    <submittedName>
        <fullName evidence="3">Methyltransferase domain-containing protein</fullName>
    </submittedName>
</protein>
<reference evidence="3 4" key="1">
    <citation type="submission" date="2023-03" db="EMBL/GenBank/DDBJ databases">
        <title>Bacillus Genome Sequencing.</title>
        <authorList>
            <person name="Dunlap C."/>
        </authorList>
    </citation>
    <scope>NUCLEOTIDE SEQUENCE [LARGE SCALE GENOMIC DNA]</scope>
    <source>
        <strain evidence="3 4">NRS-52</strain>
    </source>
</reference>
<organism evidence="3 4">
    <name type="scientific">Paenibacillus chibensis</name>
    <dbReference type="NCBI Taxonomy" id="59846"/>
    <lineage>
        <taxon>Bacteria</taxon>
        <taxon>Bacillati</taxon>
        <taxon>Bacillota</taxon>
        <taxon>Bacilli</taxon>
        <taxon>Bacillales</taxon>
        <taxon>Paenibacillaceae</taxon>
        <taxon>Paenibacillus</taxon>
    </lineage>
</organism>
<evidence type="ECO:0000313" key="4">
    <source>
        <dbReference type="Proteomes" id="UP001343257"/>
    </source>
</evidence>
<dbReference type="SUPFAM" id="SSF53335">
    <property type="entry name" value="S-adenosyl-L-methionine-dependent methyltransferases"/>
    <property type="match status" value="1"/>
</dbReference>
<evidence type="ECO:0000259" key="2">
    <source>
        <dbReference type="Pfam" id="PF13649"/>
    </source>
</evidence>
<dbReference type="PANTHER" id="PTHR43861">
    <property type="entry name" value="TRANS-ACONITATE 2-METHYLTRANSFERASE-RELATED"/>
    <property type="match status" value="1"/>
</dbReference>
<dbReference type="GO" id="GO:0032259">
    <property type="term" value="P:methylation"/>
    <property type="evidence" value="ECO:0007669"/>
    <property type="project" value="UniProtKB-KW"/>
</dbReference>
<dbReference type="RefSeq" id="WP_328278201.1">
    <property type="nucleotide sequence ID" value="NZ_JARTLD010000030.1"/>
</dbReference>
<dbReference type="CDD" id="cd02440">
    <property type="entry name" value="AdoMet_MTases"/>
    <property type="match status" value="1"/>
</dbReference>
<dbReference type="Proteomes" id="UP001343257">
    <property type="component" value="Unassembled WGS sequence"/>
</dbReference>
<dbReference type="EMBL" id="JARTLD010000030">
    <property type="protein sequence ID" value="MED5018089.1"/>
    <property type="molecule type" value="Genomic_DNA"/>
</dbReference>
<keyword evidence="1" id="KW-0808">Transferase</keyword>
<comment type="caution">
    <text evidence="3">The sequence shown here is derived from an EMBL/GenBank/DDBJ whole genome shotgun (WGS) entry which is preliminary data.</text>
</comment>
<dbReference type="InterPro" id="IPR041698">
    <property type="entry name" value="Methyltransf_25"/>
</dbReference>
<sequence>MNMKRNPDTIGTAHEEEQKQLWENLWGKGVSYRWDALSELVLNALLETTGPVHDKKILEAGSGTGKISLRLAMEGAEVTLVDYAQQALEQSRLAFRLKNRTAEFVHADIRSIPEEDNRYDLCWNAGVLEHFSNEEKIRIMQEMARITKPGGSIIVLVPYSCCLPYRIGKAYAEQAGSWPYGVEMPVTSLKEPFTAAGLRLIDERGIGFLESLEFLDFMPGLGLWKEWMRSWYDELDTDEQRHFPGYLLLAHGRKP</sequence>
<dbReference type="InterPro" id="IPR029063">
    <property type="entry name" value="SAM-dependent_MTases_sf"/>
</dbReference>
<accession>A0ABU6PT77</accession>
<keyword evidence="3" id="KW-0489">Methyltransferase</keyword>
<evidence type="ECO:0000256" key="1">
    <source>
        <dbReference type="ARBA" id="ARBA00022679"/>
    </source>
</evidence>
<gene>
    <name evidence="3" type="ORF">P9847_12325</name>
</gene>
<proteinExistence type="predicted"/>
<dbReference type="Pfam" id="PF13649">
    <property type="entry name" value="Methyltransf_25"/>
    <property type="match status" value="1"/>
</dbReference>
<feature type="domain" description="Methyltransferase" evidence="2">
    <location>
        <begin position="57"/>
        <end position="151"/>
    </location>
</feature>
<dbReference type="GO" id="GO:0008168">
    <property type="term" value="F:methyltransferase activity"/>
    <property type="evidence" value="ECO:0007669"/>
    <property type="project" value="UniProtKB-KW"/>
</dbReference>
<evidence type="ECO:0000313" key="3">
    <source>
        <dbReference type="EMBL" id="MED5018089.1"/>
    </source>
</evidence>
<keyword evidence="4" id="KW-1185">Reference proteome</keyword>
<name>A0ABU6PT77_9BACL</name>